<dbReference type="Proteomes" id="UP000194948">
    <property type="component" value="Chromosome"/>
</dbReference>
<evidence type="ECO:0000313" key="2">
    <source>
        <dbReference type="Proteomes" id="UP000194948"/>
    </source>
</evidence>
<sequence length="124" mass="14994">MNDIDYDQKNYQFRMRIEQLQQDQLGIKKEQRQVEEQQDAFFYLQQKEQQAYEFVLNSCETEERAIYQDRGDESLHLAKKVQLELEEQQVELQKEYRSLLDQEESINAEQTSFWKQKEGESSGT</sequence>
<protein>
    <submittedName>
        <fullName evidence="1">Uncharacterized protein</fullName>
    </submittedName>
</protein>
<gene>
    <name evidence="1" type="ORF">A5821_002381</name>
</gene>
<dbReference type="EMBL" id="CP147244">
    <property type="protein sequence ID" value="WYK01244.1"/>
    <property type="molecule type" value="Genomic_DNA"/>
</dbReference>
<keyword evidence="2" id="KW-1185">Reference proteome</keyword>
<accession>A0AAQ3W9Q3</accession>
<dbReference type="RefSeq" id="WP_086314766.1">
    <property type="nucleotide sequence ID" value="NZ_CP147244.1"/>
</dbReference>
<proteinExistence type="predicted"/>
<name>A0AAQ3W9Q3_9ENTE</name>
<reference evidence="1 2" key="2">
    <citation type="submission" date="2024-03" db="EMBL/GenBank/DDBJ databases">
        <title>The Genome Sequence of Enterococcus sp. DIV0205d.</title>
        <authorList>
            <consortium name="The Broad Institute Genomics Platform"/>
            <consortium name="The Broad Institute Microbial Omics Core"/>
            <consortium name="The Broad Institute Genomic Center for Infectious Diseases"/>
            <person name="Earl A."/>
            <person name="Manson A."/>
            <person name="Gilmore M."/>
            <person name="Schwartman J."/>
            <person name="Shea T."/>
            <person name="Abouelleil A."/>
            <person name="Cao P."/>
            <person name="Chapman S."/>
            <person name="Cusick C."/>
            <person name="Young S."/>
            <person name="Neafsey D."/>
            <person name="Nusbaum C."/>
            <person name="Birren B."/>
        </authorList>
    </citation>
    <scope>NUCLEOTIDE SEQUENCE [LARGE SCALE GENOMIC DNA]</scope>
    <source>
        <strain evidence="1 2">7F3_DIV0205</strain>
    </source>
</reference>
<dbReference type="AlphaFoldDB" id="A0AAQ3W9Q3"/>
<evidence type="ECO:0000313" key="1">
    <source>
        <dbReference type="EMBL" id="WYK01244.1"/>
    </source>
</evidence>
<reference evidence="2" key="1">
    <citation type="submission" date="2017-05" db="EMBL/GenBank/DDBJ databases">
        <title>The Genome Sequence of EEnterococcus faecalis 9F2_4866.</title>
        <authorList>
            <consortium name="The Broad Institute Genomics Platform"/>
            <consortium name="The Broad Institute Genomic Center for Infectious Diseases"/>
            <person name="Earl A."/>
            <person name="Manson A."/>
            <person name="Schwartman J."/>
            <person name="Gilmore M."/>
            <person name="Abouelleil A."/>
            <person name="Cao P."/>
            <person name="Chapman S."/>
            <person name="Cusick C."/>
            <person name="Shea T."/>
            <person name="Young S."/>
            <person name="Neafsey D."/>
            <person name="Nusbaum C."/>
            <person name="Birren B."/>
        </authorList>
    </citation>
    <scope>NUCLEOTIDE SEQUENCE [LARGE SCALE GENOMIC DNA]</scope>
    <source>
        <strain evidence="2">7F3_DIV0205</strain>
    </source>
</reference>
<organism evidence="1 2">
    <name type="scientific">Candidatus Enterococcus palustris</name>
    <dbReference type="NCBI Taxonomy" id="1834189"/>
    <lineage>
        <taxon>Bacteria</taxon>
        <taxon>Bacillati</taxon>
        <taxon>Bacillota</taxon>
        <taxon>Bacilli</taxon>
        <taxon>Lactobacillales</taxon>
        <taxon>Enterococcaceae</taxon>
        <taxon>Enterococcus</taxon>
    </lineage>
</organism>